<evidence type="ECO:0000313" key="3">
    <source>
        <dbReference type="EMBL" id="KAK1682722.1"/>
    </source>
</evidence>
<dbReference type="SMART" id="SM00612">
    <property type="entry name" value="Kelch"/>
    <property type="match status" value="3"/>
</dbReference>
<comment type="caution">
    <text evidence="3">The sequence shown here is derived from an EMBL/GenBank/DDBJ whole genome shotgun (WGS) entry which is preliminary data.</text>
</comment>
<dbReference type="SUPFAM" id="SSF117281">
    <property type="entry name" value="Kelch motif"/>
    <property type="match status" value="1"/>
</dbReference>
<dbReference type="Gene3D" id="2.120.10.80">
    <property type="entry name" value="Kelch-type beta propeller"/>
    <property type="match status" value="1"/>
</dbReference>
<proteinExistence type="predicted"/>
<sequence length="382" mass="42356">MPALVAARELHVQAQTCHRATMPLKFPARQRVSLVPMAEKETNPHNVLIPGLPEDMAKICIALVHRSYFPAMGAVSRRWMSFIGSREFSAVRKEVRKIEELVYVLAAEAGEKGPRWEVLGEQKNRAIPPMPGLAKAGFGVVVLHGNLYVVAGYAAVYGKDYVSDEVYQYDARLNRWGALAKLNFARRDFACAEVNGIIYVAGGFGSGCNSLSSVEAYDPQQNRWTLIENLRRPRSGCFAFGLNNKLYIMGGRSSFTIGNSRSIDVYDPRRRSWEEIKRGCVMVTSHAVLSKSLFCIEWKDQRSLSVFSPSDSSWMKISVPLTGSSSSRFCLGASGGKLLLFSQEEDERQSMTYDPAATPGSEWETSELKPSGLCLCSVTIEI</sequence>
<dbReference type="InterPro" id="IPR006652">
    <property type="entry name" value="Kelch_1"/>
</dbReference>
<evidence type="ECO:0000313" key="4">
    <source>
        <dbReference type="Proteomes" id="UP001231189"/>
    </source>
</evidence>
<protein>
    <submittedName>
        <fullName evidence="3">Uncharacterized protein</fullName>
    </submittedName>
</protein>
<dbReference type="PANTHER" id="PTHR46344">
    <property type="entry name" value="OS02G0202900 PROTEIN"/>
    <property type="match status" value="1"/>
</dbReference>
<dbReference type="EMBL" id="JAUUTY010000002">
    <property type="protein sequence ID" value="KAK1682722.1"/>
    <property type="molecule type" value="Genomic_DNA"/>
</dbReference>
<evidence type="ECO:0000256" key="2">
    <source>
        <dbReference type="ARBA" id="ARBA00022737"/>
    </source>
</evidence>
<keyword evidence="4" id="KW-1185">Reference proteome</keyword>
<dbReference type="Proteomes" id="UP001231189">
    <property type="component" value="Unassembled WGS sequence"/>
</dbReference>
<dbReference type="AlphaFoldDB" id="A0AAD8TIZ6"/>
<dbReference type="PANTHER" id="PTHR46344:SF11">
    <property type="entry name" value="OS04G0380300 PROTEIN"/>
    <property type="match status" value="1"/>
</dbReference>
<accession>A0AAD8TIZ6</accession>
<reference evidence="3" key="1">
    <citation type="submission" date="2023-07" db="EMBL/GenBank/DDBJ databases">
        <title>A chromosome-level genome assembly of Lolium multiflorum.</title>
        <authorList>
            <person name="Chen Y."/>
            <person name="Copetti D."/>
            <person name="Kolliker R."/>
            <person name="Studer B."/>
        </authorList>
    </citation>
    <scope>NUCLEOTIDE SEQUENCE</scope>
    <source>
        <strain evidence="3">02402/16</strain>
        <tissue evidence="3">Leaf</tissue>
    </source>
</reference>
<name>A0AAD8TIZ6_LOLMU</name>
<dbReference type="CDD" id="cd22152">
    <property type="entry name" value="F-box_AtAFR-like"/>
    <property type="match status" value="1"/>
</dbReference>
<dbReference type="InterPro" id="IPR015915">
    <property type="entry name" value="Kelch-typ_b-propeller"/>
</dbReference>
<keyword evidence="1" id="KW-0880">Kelch repeat</keyword>
<organism evidence="3 4">
    <name type="scientific">Lolium multiflorum</name>
    <name type="common">Italian ryegrass</name>
    <name type="synonym">Lolium perenne subsp. multiflorum</name>
    <dbReference type="NCBI Taxonomy" id="4521"/>
    <lineage>
        <taxon>Eukaryota</taxon>
        <taxon>Viridiplantae</taxon>
        <taxon>Streptophyta</taxon>
        <taxon>Embryophyta</taxon>
        <taxon>Tracheophyta</taxon>
        <taxon>Spermatophyta</taxon>
        <taxon>Magnoliopsida</taxon>
        <taxon>Liliopsida</taxon>
        <taxon>Poales</taxon>
        <taxon>Poaceae</taxon>
        <taxon>BOP clade</taxon>
        <taxon>Pooideae</taxon>
        <taxon>Poodae</taxon>
        <taxon>Poeae</taxon>
        <taxon>Poeae Chloroplast Group 2 (Poeae type)</taxon>
        <taxon>Loliodinae</taxon>
        <taxon>Loliinae</taxon>
        <taxon>Lolium</taxon>
    </lineage>
</organism>
<keyword evidence="2" id="KW-0677">Repeat</keyword>
<gene>
    <name evidence="3" type="ORF">QYE76_043570</name>
</gene>
<evidence type="ECO:0000256" key="1">
    <source>
        <dbReference type="ARBA" id="ARBA00022441"/>
    </source>
</evidence>
<dbReference type="Pfam" id="PF01344">
    <property type="entry name" value="Kelch_1"/>
    <property type="match status" value="2"/>
</dbReference>